<name>A0AA35YNM1_LACSI</name>
<accession>A0AA35YNM1</accession>
<sequence length="349" mass="39708">METKESSCARNTQREINKRAFESIDSLMRADSPSTLKRRRLTTIDHMESQFAAEKLAAAKQNYGRDIRVFETTTSSHTSNEPINEEEPDEFFEFTAEDYYRILATKKEDKVMKTKKLREAEEATRRSRITKAVIRVRFPDNHTLEATFHPSETMQNLVDLLIKVVARPDLPFHIFTTPPKKLIKDMSQDFYSAGFAPGAIVYFSYDQPKGDGDADVAFLKEEVMALKGLELVAEPEKPTVDQLTTVPVVAAAPPSAQERKPAADKKMVKPKWLKINGGDIDIFVLLVRYEKYKGLHLFVRRSIVARPPSSSACGLLYPSPMTCNLLHPSLHSRWKFTTCFFNHFVDGID</sequence>
<dbReference type="GO" id="GO:0051117">
    <property type="term" value="F:ATPase binding"/>
    <property type="evidence" value="ECO:0007669"/>
    <property type="project" value="InterPro"/>
</dbReference>
<gene>
    <name evidence="3" type="ORF">LSALG_LOCUS17082</name>
</gene>
<dbReference type="Gene3D" id="3.10.20.90">
    <property type="entry name" value="Phosphatidylinositol 3-kinase Catalytic Subunit, Chain A, domain 1"/>
    <property type="match status" value="1"/>
</dbReference>
<dbReference type="PROSITE" id="PS50033">
    <property type="entry name" value="UBX"/>
    <property type="match status" value="1"/>
</dbReference>
<dbReference type="InterPro" id="IPR001012">
    <property type="entry name" value="UBX_dom"/>
</dbReference>
<dbReference type="EMBL" id="OX465079">
    <property type="protein sequence ID" value="CAI9277142.1"/>
    <property type="molecule type" value="Genomic_DNA"/>
</dbReference>
<evidence type="ECO:0000313" key="3">
    <source>
        <dbReference type="EMBL" id="CAI9277142.1"/>
    </source>
</evidence>
<dbReference type="SUPFAM" id="SSF54236">
    <property type="entry name" value="Ubiquitin-like"/>
    <property type="match status" value="1"/>
</dbReference>
<keyword evidence="4" id="KW-1185">Reference proteome</keyword>
<protein>
    <recommendedName>
        <fullName evidence="2">UBX domain-containing protein</fullName>
    </recommendedName>
</protein>
<dbReference type="InterPro" id="IPR029071">
    <property type="entry name" value="Ubiquitin-like_domsf"/>
</dbReference>
<keyword evidence="1" id="KW-0833">Ubl conjugation pathway</keyword>
<reference evidence="3" key="1">
    <citation type="submission" date="2023-04" db="EMBL/GenBank/DDBJ databases">
        <authorList>
            <person name="Vijverberg K."/>
            <person name="Xiong W."/>
            <person name="Schranz E."/>
        </authorList>
    </citation>
    <scope>NUCLEOTIDE SEQUENCE</scope>
</reference>
<dbReference type="AlphaFoldDB" id="A0AA35YNM1"/>
<proteinExistence type="predicted"/>
<dbReference type="Proteomes" id="UP001177003">
    <property type="component" value="Chromosome 3"/>
</dbReference>
<dbReference type="Pfam" id="PF00789">
    <property type="entry name" value="UBX"/>
    <property type="match status" value="1"/>
</dbReference>
<dbReference type="CDD" id="cd16118">
    <property type="entry name" value="UBX2_UBXN9"/>
    <property type="match status" value="1"/>
</dbReference>
<dbReference type="GO" id="GO:0032984">
    <property type="term" value="P:protein-containing complex disassembly"/>
    <property type="evidence" value="ECO:0007669"/>
    <property type="project" value="InterPro"/>
</dbReference>
<dbReference type="PANTHER" id="PTHR47557:SF3">
    <property type="entry name" value="PLANT UBX DOMAIN-CONTAINING PROTEIN 1-RELATED"/>
    <property type="match status" value="1"/>
</dbReference>
<dbReference type="PANTHER" id="PTHR47557">
    <property type="entry name" value="PLANT UBX DOMAIN-CONTAINING PROTEIN 1"/>
    <property type="match status" value="1"/>
</dbReference>
<feature type="domain" description="UBX" evidence="2">
    <location>
        <begin position="127"/>
        <end position="203"/>
    </location>
</feature>
<organism evidence="3 4">
    <name type="scientific">Lactuca saligna</name>
    <name type="common">Willowleaf lettuce</name>
    <dbReference type="NCBI Taxonomy" id="75948"/>
    <lineage>
        <taxon>Eukaryota</taxon>
        <taxon>Viridiplantae</taxon>
        <taxon>Streptophyta</taxon>
        <taxon>Embryophyta</taxon>
        <taxon>Tracheophyta</taxon>
        <taxon>Spermatophyta</taxon>
        <taxon>Magnoliopsida</taxon>
        <taxon>eudicotyledons</taxon>
        <taxon>Gunneridae</taxon>
        <taxon>Pentapetalae</taxon>
        <taxon>asterids</taxon>
        <taxon>campanulids</taxon>
        <taxon>Asterales</taxon>
        <taxon>Asteraceae</taxon>
        <taxon>Cichorioideae</taxon>
        <taxon>Cichorieae</taxon>
        <taxon>Lactucinae</taxon>
        <taxon>Lactuca</taxon>
    </lineage>
</organism>
<evidence type="ECO:0000259" key="2">
    <source>
        <dbReference type="PROSITE" id="PS50033"/>
    </source>
</evidence>
<evidence type="ECO:0000256" key="1">
    <source>
        <dbReference type="ARBA" id="ARBA00022786"/>
    </source>
</evidence>
<evidence type="ECO:0000313" key="4">
    <source>
        <dbReference type="Proteomes" id="UP001177003"/>
    </source>
</evidence>
<dbReference type="InterPro" id="IPR044232">
    <property type="entry name" value="PUX1"/>
</dbReference>